<reference evidence="3 4" key="1">
    <citation type="submission" date="2023-06" db="EMBL/GenBank/DDBJ databases">
        <title>Roseiconus lacunae JC819 isolated from Gulf of Mannar region, Tamil Nadu.</title>
        <authorList>
            <person name="Pk S."/>
            <person name="Ch S."/>
            <person name="Ch V.R."/>
        </authorList>
    </citation>
    <scope>NUCLEOTIDE SEQUENCE [LARGE SCALE GENOMIC DNA]</scope>
    <source>
        <strain evidence="3 4">JC819</strain>
    </source>
</reference>
<feature type="signal peptide" evidence="2">
    <location>
        <begin position="1"/>
        <end position="31"/>
    </location>
</feature>
<name>A0ABT7PPC9_9BACT</name>
<comment type="caution">
    <text evidence="3">The sequence shown here is derived from an EMBL/GenBank/DDBJ whole genome shotgun (WGS) entry which is preliminary data.</text>
</comment>
<evidence type="ECO:0000256" key="2">
    <source>
        <dbReference type="SAM" id="SignalP"/>
    </source>
</evidence>
<dbReference type="EMBL" id="JASZZN010000021">
    <property type="protein sequence ID" value="MDM4018348.1"/>
    <property type="molecule type" value="Genomic_DNA"/>
</dbReference>
<dbReference type="RefSeq" id="WP_289166157.1">
    <property type="nucleotide sequence ID" value="NZ_JASZZN010000021.1"/>
</dbReference>
<evidence type="ECO:0000313" key="4">
    <source>
        <dbReference type="Proteomes" id="UP001239462"/>
    </source>
</evidence>
<evidence type="ECO:0000256" key="1">
    <source>
        <dbReference type="SAM" id="MobiDB-lite"/>
    </source>
</evidence>
<protein>
    <submittedName>
        <fullName evidence="3">Uncharacterized protein</fullName>
    </submittedName>
</protein>
<keyword evidence="4" id="KW-1185">Reference proteome</keyword>
<proteinExistence type="predicted"/>
<sequence>MLPIKTALLFAPKTLSATFLCLTLTAQISTAQTTTTQAATTSSTETDAVPSSRETRLANYLSGTKFVGKFTVDGKDSPPKTETYLISSCEKLPTADLYRFKAHIKYGDIDQEVPLDLKVLWSGNTPVITLDSLWIPTMGTFDARVLIQAGKETGRYAGTWQHGDHGGHMFGKIVPIESDQADSPTDAQNGAPAKAER</sequence>
<dbReference type="Proteomes" id="UP001239462">
    <property type="component" value="Unassembled WGS sequence"/>
</dbReference>
<keyword evidence="2" id="KW-0732">Signal</keyword>
<accession>A0ABT7PPC9</accession>
<evidence type="ECO:0000313" key="3">
    <source>
        <dbReference type="EMBL" id="MDM4018348.1"/>
    </source>
</evidence>
<feature type="chain" id="PRO_5047058886" evidence="2">
    <location>
        <begin position="32"/>
        <end position="197"/>
    </location>
</feature>
<feature type="region of interest" description="Disordered" evidence="1">
    <location>
        <begin position="178"/>
        <end position="197"/>
    </location>
</feature>
<organism evidence="3 4">
    <name type="scientific">Roseiconus lacunae</name>
    <dbReference type="NCBI Taxonomy" id="2605694"/>
    <lineage>
        <taxon>Bacteria</taxon>
        <taxon>Pseudomonadati</taxon>
        <taxon>Planctomycetota</taxon>
        <taxon>Planctomycetia</taxon>
        <taxon>Pirellulales</taxon>
        <taxon>Pirellulaceae</taxon>
        <taxon>Roseiconus</taxon>
    </lineage>
</organism>
<gene>
    <name evidence="3" type="ORF">QTN89_23050</name>
</gene>